<feature type="transmembrane region" description="Helical" evidence="1">
    <location>
        <begin position="399"/>
        <end position="432"/>
    </location>
</feature>
<feature type="transmembrane region" description="Helical" evidence="1">
    <location>
        <begin position="495"/>
        <end position="514"/>
    </location>
</feature>
<comment type="caution">
    <text evidence="2">The sequence shown here is derived from an EMBL/GenBank/DDBJ whole genome shotgun (WGS) entry which is preliminary data.</text>
</comment>
<feature type="transmembrane region" description="Helical" evidence="1">
    <location>
        <begin position="170"/>
        <end position="194"/>
    </location>
</feature>
<organism evidence="2 3">
    <name type="scientific">Cryptosporangium japonicum</name>
    <dbReference type="NCBI Taxonomy" id="80872"/>
    <lineage>
        <taxon>Bacteria</taxon>
        <taxon>Bacillati</taxon>
        <taxon>Actinomycetota</taxon>
        <taxon>Actinomycetes</taxon>
        <taxon>Cryptosporangiales</taxon>
        <taxon>Cryptosporangiaceae</taxon>
        <taxon>Cryptosporangium</taxon>
    </lineage>
</organism>
<feature type="transmembrane region" description="Helical" evidence="1">
    <location>
        <begin position="521"/>
        <end position="541"/>
    </location>
</feature>
<accession>A0ABP3DFX3</accession>
<evidence type="ECO:0000256" key="1">
    <source>
        <dbReference type="SAM" id="Phobius"/>
    </source>
</evidence>
<dbReference type="RefSeq" id="WP_344648106.1">
    <property type="nucleotide sequence ID" value="NZ_BAAAGX010000006.1"/>
</dbReference>
<evidence type="ECO:0008006" key="4">
    <source>
        <dbReference type="Google" id="ProtNLM"/>
    </source>
</evidence>
<feature type="transmembrane region" description="Helical" evidence="1">
    <location>
        <begin position="376"/>
        <end position="393"/>
    </location>
</feature>
<feature type="transmembrane region" description="Helical" evidence="1">
    <location>
        <begin position="70"/>
        <end position="92"/>
    </location>
</feature>
<feature type="transmembrane region" description="Helical" evidence="1">
    <location>
        <begin position="201"/>
        <end position="221"/>
    </location>
</feature>
<name>A0ABP3DFX3_9ACTN</name>
<dbReference type="Proteomes" id="UP001500967">
    <property type="component" value="Unassembled WGS sequence"/>
</dbReference>
<evidence type="ECO:0000313" key="2">
    <source>
        <dbReference type="EMBL" id="GAA0231712.1"/>
    </source>
</evidence>
<feature type="transmembrane region" description="Helical" evidence="1">
    <location>
        <begin position="281"/>
        <end position="299"/>
    </location>
</feature>
<keyword evidence="1" id="KW-0812">Transmembrane</keyword>
<feature type="transmembrane region" description="Helical" evidence="1">
    <location>
        <begin position="136"/>
        <end position="158"/>
    </location>
</feature>
<feature type="transmembrane region" description="Helical" evidence="1">
    <location>
        <begin position="20"/>
        <end position="38"/>
    </location>
</feature>
<sequence length="708" mass="75862">MTVRLFSPVSRDTSPSETGLAAVAAVLVAAGTVALLIPAGPVRLVLLLGFFTAAPGAAIVSHLRIADRVLAAALSITFSLALTGLGAASMVWSKAWHPYAATVLALVFTAAVALARLRRPDVERADVVAPEPLSTAVHPVLSPTLFAVATGVWLVTVLRADPERITLYGLTWGLGVPFVAAIVMVGVGFGVELFGRTRTPVLLAGVGAMALLVWATAPLLVPVPEYPWVYKHIGVVELIQRYGRVIDPDDIYQRWPVLFAAAAQLSDVAGVPSIRFAGWSTPYFGLIDALMIAAIVRGFTRDVRTVFLAVFLFSCCLWVDQNYFSPQAYAYALSLGFFALLTHGCRGLPGSRPAGWPNRLRLWLARDAPAVGDRPQWPLLVAITLVFAAVTAAHQLTPYLLLFGVGVLTVLGLIRPFWLMIVLAVVAGGYFVPRMGGVSSQYNLFDGFDLFSNAAGTSSGWGTRAQEFSAIVARGLSVVVWLAALAVGWRHRRGLGRIIVPLVLGFTPFLLLFLQSYGGEAIYRVYLFSVPWCAMLAASWWSGARRAGLVSGAVLAVLAIAALQGLQGQFALHVVPPADLRAARYLEAQAPAGSTMTMLAPAFPARLTADYGNLNPGHSVDPSITDQPSFKHVMLDADQLPAIGSWAASYGGTETFLVITPLMQTTAEYFGNLPDGSVEALRRALDESDDWSVYYRSGAITIYRLERA</sequence>
<feature type="transmembrane region" description="Helical" evidence="1">
    <location>
        <begin position="44"/>
        <end position="63"/>
    </location>
</feature>
<proteinExistence type="predicted"/>
<protein>
    <recommendedName>
        <fullName evidence="4">Glycosyltransferase RgtA/B/C/D-like domain-containing protein</fullName>
    </recommendedName>
</protein>
<evidence type="ECO:0000313" key="3">
    <source>
        <dbReference type="Proteomes" id="UP001500967"/>
    </source>
</evidence>
<keyword evidence="1" id="KW-0472">Membrane</keyword>
<keyword evidence="3" id="KW-1185">Reference proteome</keyword>
<reference evidence="3" key="1">
    <citation type="journal article" date="2019" name="Int. J. Syst. Evol. Microbiol.">
        <title>The Global Catalogue of Microorganisms (GCM) 10K type strain sequencing project: providing services to taxonomists for standard genome sequencing and annotation.</title>
        <authorList>
            <consortium name="The Broad Institute Genomics Platform"/>
            <consortium name="The Broad Institute Genome Sequencing Center for Infectious Disease"/>
            <person name="Wu L."/>
            <person name="Ma J."/>
        </authorList>
    </citation>
    <scope>NUCLEOTIDE SEQUENCE [LARGE SCALE GENOMIC DNA]</scope>
    <source>
        <strain evidence="3">JCM 10425</strain>
    </source>
</reference>
<feature type="transmembrane region" description="Helical" evidence="1">
    <location>
        <begin position="547"/>
        <end position="566"/>
    </location>
</feature>
<keyword evidence="1" id="KW-1133">Transmembrane helix</keyword>
<feature type="transmembrane region" description="Helical" evidence="1">
    <location>
        <begin position="98"/>
        <end position="115"/>
    </location>
</feature>
<gene>
    <name evidence="2" type="ORF">GCM10009539_16410</name>
</gene>
<dbReference type="EMBL" id="BAAAGX010000006">
    <property type="protein sequence ID" value="GAA0231712.1"/>
    <property type="molecule type" value="Genomic_DNA"/>
</dbReference>
<feature type="transmembrane region" description="Helical" evidence="1">
    <location>
        <begin position="306"/>
        <end position="324"/>
    </location>
</feature>
<feature type="transmembrane region" description="Helical" evidence="1">
    <location>
        <begin position="471"/>
        <end position="489"/>
    </location>
</feature>